<proteinExistence type="predicted"/>
<accession>A0ABZ0Q2T2</accession>
<dbReference type="Pfam" id="PF20434">
    <property type="entry name" value="BD-FAE"/>
    <property type="match status" value="1"/>
</dbReference>
<keyword evidence="1 3" id="KW-0378">Hydrolase</keyword>
<reference evidence="4" key="1">
    <citation type="submission" date="2024-06" db="EMBL/GenBank/DDBJ databases">
        <authorList>
            <person name="Chang H.C."/>
            <person name="Mun S.Y."/>
        </authorList>
    </citation>
    <scope>NUCLEOTIDE SEQUENCE [LARGE SCALE GENOMIC DNA]</scope>
    <source>
        <strain evidence="4">KT1</strain>
    </source>
</reference>
<dbReference type="EMBL" id="CP104778">
    <property type="protein sequence ID" value="WPC20954.1"/>
    <property type="molecule type" value="Genomic_DNA"/>
</dbReference>
<name>A0ABZ0Q2T2_9LACO</name>
<dbReference type="Gene3D" id="3.40.50.1820">
    <property type="entry name" value="alpha/beta hydrolase"/>
    <property type="match status" value="1"/>
</dbReference>
<protein>
    <submittedName>
        <fullName evidence="3">Alpha/beta hydrolase</fullName>
    </submittedName>
</protein>
<evidence type="ECO:0000313" key="4">
    <source>
        <dbReference type="Proteomes" id="UP001302696"/>
    </source>
</evidence>
<gene>
    <name evidence="3" type="ORF">N6G96_06545</name>
</gene>
<evidence type="ECO:0000313" key="3">
    <source>
        <dbReference type="EMBL" id="WPC20954.1"/>
    </source>
</evidence>
<dbReference type="InterPro" id="IPR049492">
    <property type="entry name" value="BD-FAE-like_dom"/>
</dbReference>
<feature type="domain" description="BD-FAE-like" evidence="2">
    <location>
        <begin position="17"/>
        <end position="217"/>
    </location>
</feature>
<dbReference type="PANTHER" id="PTHR48081">
    <property type="entry name" value="AB HYDROLASE SUPERFAMILY PROTEIN C4A8.06C"/>
    <property type="match status" value="1"/>
</dbReference>
<organism evidence="3 4">
    <name type="scientific">Pediococcus inopinatus</name>
    <dbReference type="NCBI Taxonomy" id="114090"/>
    <lineage>
        <taxon>Bacteria</taxon>
        <taxon>Bacillati</taxon>
        <taxon>Bacillota</taxon>
        <taxon>Bacilli</taxon>
        <taxon>Lactobacillales</taxon>
        <taxon>Lactobacillaceae</taxon>
        <taxon>Pediococcus</taxon>
    </lineage>
</organism>
<sequence length="265" mass="30120">MQIEIKRDVTYAPDLTLDEYRPKIDKLKGLLIIIHGGGWFRGDKAKDEDISTWLAQQGYLVVTPNYHLTPEGYYPQPLVDMDHLYQQVKKYAPKLPVAVIGSSVGGNMAVEMGIKYQIPAVSLSGILDIEVWLNNHQDVVPKQDQKQKFTTGASSTINQSGKDDSFYKWFILNYLHDPKLAKEATPYYRVQGKTGPMLLINSLDEFVPVSGIFELSKRLGQYQTPVEISLLPGTHHAKGYLDQVKPNILYFLTRYLKLRSDEDDK</sequence>
<keyword evidence="4" id="KW-1185">Reference proteome</keyword>
<evidence type="ECO:0000256" key="1">
    <source>
        <dbReference type="ARBA" id="ARBA00022801"/>
    </source>
</evidence>
<dbReference type="Proteomes" id="UP001302696">
    <property type="component" value="Chromosome"/>
</dbReference>
<evidence type="ECO:0000259" key="2">
    <source>
        <dbReference type="Pfam" id="PF20434"/>
    </source>
</evidence>
<dbReference type="GO" id="GO:0016787">
    <property type="term" value="F:hydrolase activity"/>
    <property type="evidence" value="ECO:0007669"/>
    <property type="project" value="UniProtKB-KW"/>
</dbReference>
<dbReference type="InterPro" id="IPR050300">
    <property type="entry name" value="GDXG_lipolytic_enzyme"/>
</dbReference>
<dbReference type="InterPro" id="IPR029058">
    <property type="entry name" value="AB_hydrolase_fold"/>
</dbReference>
<dbReference type="RefSeq" id="WP_063697719.1">
    <property type="nucleotide sequence ID" value="NZ_BBIM01000030.1"/>
</dbReference>
<dbReference type="SUPFAM" id="SSF53474">
    <property type="entry name" value="alpha/beta-Hydrolases"/>
    <property type="match status" value="1"/>
</dbReference>